<proteinExistence type="predicted"/>
<organism evidence="3 4">
    <name type="scientific">Paraburkholderia youngii</name>
    <dbReference type="NCBI Taxonomy" id="2782701"/>
    <lineage>
        <taxon>Bacteria</taxon>
        <taxon>Pseudomonadati</taxon>
        <taxon>Pseudomonadota</taxon>
        <taxon>Betaproteobacteria</taxon>
        <taxon>Burkholderiales</taxon>
        <taxon>Burkholderiaceae</taxon>
        <taxon>Paraburkholderia</taxon>
    </lineage>
</organism>
<dbReference type="Proteomes" id="UP000821598">
    <property type="component" value="Unassembled WGS sequence"/>
</dbReference>
<name>A0ABX2NY87_9BURK</name>
<keyword evidence="4" id="KW-1185">Reference proteome</keyword>
<dbReference type="EMBL" id="VOMC01000064">
    <property type="protein sequence ID" value="NVI09117.1"/>
    <property type="molecule type" value="Genomic_DNA"/>
</dbReference>
<feature type="transmembrane region" description="Helical" evidence="2">
    <location>
        <begin position="179"/>
        <end position="197"/>
    </location>
</feature>
<comment type="caution">
    <text evidence="3">The sequence shown here is derived from an EMBL/GenBank/DDBJ whole genome shotgun (WGS) entry which is preliminary data.</text>
</comment>
<dbReference type="RefSeq" id="WP_176369545.1">
    <property type="nucleotide sequence ID" value="NZ_VOMC01000064.1"/>
</dbReference>
<accession>A0ABX2NY87</accession>
<feature type="transmembrane region" description="Helical" evidence="2">
    <location>
        <begin position="342"/>
        <end position="361"/>
    </location>
</feature>
<feature type="region of interest" description="Disordered" evidence="1">
    <location>
        <begin position="1"/>
        <end position="29"/>
    </location>
</feature>
<keyword evidence="2" id="KW-0472">Membrane</keyword>
<feature type="transmembrane region" description="Helical" evidence="2">
    <location>
        <begin position="59"/>
        <end position="78"/>
    </location>
</feature>
<evidence type="ECO:0000313" key="3">
    <source>
        <dbReference type="EMBL" id="NVI09117.1"/>
    </source>
</evidence>
<keyword evidence="2" id="KW-0812">Transmembrane</keyword>
<evidence type="ECO:0000256" key="2">
    <source>
        <dbReference type="SAM" id="Phobius"/>
    </source>
</evidence>
<keyword evidence="2" id="KW-1133">Transmembrane helix</keyword>
<evidence type="ECO:0000256" key="1">
    <source>
        <dbReference type="SAM" id="MobiDB-lite"/>
    </source>
</evidence>
<gene>
    <name evidence="3" type="ORF">FSB64_36495</name>
</gene>
<protein>
    <submittedName>
        <fullName evidence="3">Uncharacterized protein</fullName>
    </submittedName>
</protein>
<sequence length="441" mass="47367">MSDAVDRFAGAPGDRPPSPGSSSLDHAHCGDGEAADLGIRGENALIVAPERDASWFRRVCLATAMIAAIALYLWAVLWPQLDGHYTGDAGRISADVVSDKSQTQVMLSGDAAGDSAGQRVDGNRNMTTVSFGNDVLQRQVLEFHPFNSGPGRYRLVNGCRSITLNKSSPGSRFVLAPPYLTVLVVTAGVLLFMGWVLNQKAKGEPKAIFPMWLAFFVAFFASVGLLWWSGNAGMFGFDGVARNLVARVIAQGAEWFLAVNDECTLLLGSLAMFVLPQWCAYLVAGASGAARRSRFVVFAWKWVALFIAKAFISASAVLLGIVLVGSYYAWLNPEPLNVCANAMTALLLLVPGVAIFCTVPLKRRKAGPSRAASGGSTSGCAASCASLRARSRQIEREAREAAKRKDDRLSAVAGGCGQWVRKESRGSAASRRTKHRRRRQH</sequence>
<reference evidence="3 4" key="1">
    <citation type="submission" date="2019-08" db="EMBL/GenBank/DDBJ databases">
        <title>Paraburkholderia simonii sp. nov. and P. youngii sp. nov. Brazilian and Mexican Mimosa-associated rhizobia.</title>
        <authorList>
            <person name="Mavima L."/>
            <person name="Beukes C.W."/>
            <person name="Palmer M."/>
            <person name="De Meyer S.E."/>
            <person name="James E.K."/>
            <person name="Maluk M."/>
            <person name="Avontuur J.R."/>
            <person name="Chan W.Y."/>
            <person name="Venter S.N."/>
            <person name="Steenkamp E.T."/>
        </authorList>
    </citation>
    <scope>NUCLEOTIDE SEQUENCE [LARGE SCALE GENOMIC DNA]</scope>
    <source>
        <strain evidence="3 4">JPY454</strain>
    </source>
</reference>
<feature type="transmembrane region" description="Helical" evidence="2">
    <location>
        <begin position="302"/>
        <end position="330"/>
    </location>
</feature>
<feature type="region of interest" description="Disordered" evidence="1">
    <location>
        <begin position="420"/>
        <end position="441"/>
    </location>
</feature>
<evidence type="ECO:0000313" key="4">
    <source>
        <dbReference type="Proteomes" id="UP000821598"/>
    </source>
</evidence>
<feature type="compositionally biased region" description="Basic residues" evidence="1">
    <location>
        <begin position="431"/>
        <end position="441"/>
    </location>
</feature>
<feature type="transmembrane region" description="Helical" evidence="2">
    <location>
        <begin position="209"/>
        <end position="228"/>
    </location>
</feature>
<feature type="transmembrane region" description="Helical" evidence="2">
    <location>
        <begin position="265"/>
        <end position="290"/>
    </location>
</feature>